<sequence length="71" mass="7657">MPAILAEAGREHAQSALRPATYSRDRAGGGCVPPLGAQACPRKEKRCQLTYTKAPKPRTSRSPARVETKLP</sequence>
<evidence type="ECO:0000313" key="2">
    <source>
        <dbReference type="EMBL" id="ESR25085.1"/>
    </source>
</evidence>
<comment type="caution">
    <text evidence="2">The sequence shown here is derived from an EMBL/GenBank/DDBJ whole genome shotgun (WGS) entry which is preliminary data.</text>
</comment>
<feature type="region of interest" description="Disordered" evidence="1">
    <location>
        <begin position="1"/>
        <end position="26"/>
    </location>
</feature>
<dbReference type="AlphaFoldDB" id="V4RPG3"/>
<dbReference type="EMBL" id="AWXZ01000026">
    <property type="protein sequence ID" value="ESR25085.1"/>
    <property type="molecule type" value="Genomic_DNA"/>
</dbReference>
<name>V4RPG3_9HYPH</name>
<accession>V4RPG3</accession>
<dbReference type="STRING" id="631454.N177_1959"/>
<organism evidence="2 3">
    <name type="scientific">Lutibaculum baratangense AMV1</name>
    <dbReference type="NCBI Taxonomy" id="631454"/>
    <lineage>
        <taxon>Bacteria</taxon>
        <taxon>Pseudomonadati</taxon>
        <taxon>Pseudomonadota</taxon>
        <taxon>Alphaproteobacteria</taxon>
        <taxon>Hyphomicrobiales</taxon>
        <taxon>Tepidamorphaceae</taxon>
        <taxon>Lutibaculum</taxon>
    </lineage>
</organism>
<keyword evidence="3" id="KW-1185">Reference proteome</keyword>
<protein>
    <submittedName>
        <fullName evidence="2">Uncharacterized protein</fullName>
    </submittedName>
</protein>
<evidence type="ECO:0000256" key="1">
    <source>
        <dbReference type="SAM" id="MobiDB-lite"/>
    </source>
</evidence>
<reference evidence="2 3" key="1">
    <citation type="journal article" date="2014" name="Genome Announc.">
        <title>Draft Genome Sequence of Lutibaculum baratangense Strain AMV1T, Isolated from a Mud Volcano in Andamans, India.</title>
        <authorList>
            <person name="Singh A."/>
            <person name="Sreenivas A."/>
            <person name="Sathyanarayana Reddy G."/>
            <person name="Pinnaka A.K."/>
            <person name="Shivaji S."/>
        </authorList>
    </citation>
    <scope>NUCLEOTIDE SEQUENCE [LARGE SCALE GENOMIC DNA]</scope>
    <source>
        <strain evidence="2 3">AMV1</strain>
    </source>
</reference>
<proteinExistence type="predicted"/>
<dbReference type="Proteomes" id="UP000017819">
    <property type="component" value="Unassembled WGS sequence"/>
</dbReference>
<evidence type="ECO:0000313" key="3">
    <source>
        <dbReference type="Proteomes" id="UP000017819"/>
    </source>
</evidence>
<feature type="region of interest" description="Disordered" evidence="1">
    <location>
        <begin position="52"/>
        <end position="71"/>
    </location>
</feature>
<gene>
    <name evidence="2" type="ORF">N177_1959</name>
</gene>